<dbReference type="InterPro" id="IPR035919">
    <property type="entry name" value="EAL_sf"/>
</dbReference>
<dbReference type="GO" id="GO:0071111">
    <property type="term" value="F:cyclic-guanylate-specific phosphodiesterase activity"/>
    <property type="evidence" value="ECO:0007669"/>
    <property type="project" value="UniProtKB-EC"/>
</dbReference>
<dbReference type="EC" id="3.1.4.52" evidence="2"/>
<feature type="domain" description="EAL" evidence="11">
    <location>
        <begin position="273"/>
        <end position="524"/>
    </location>
</feature>
<keyword evidence="7 10" id="KW-1133">Transmembrane helix</keyword>
<feature type="transmembrane region" description="Helical" evidence="10">
    <location>
        <begin position="246"/>
        <end position="267"/>
    </location>
</feature>
<dbReference type="PANTHER" id="PTHR33121:SF70">
    <property type="entry name" value="SIGNALING PROTEIN YKOW"/>
    <property type="match status" value="1"/>
</dbReference>
<dbReference type="RefSeq" id="WP_072601910.1">
    <property type="nucleotide sequence ID" value="NZ_CP018171.1"/>
</dbReference>
<evidence type="ECO:0000256" key="7">
    <source>
        <dbReference type="ARBA" id="ARBA00022989"/>
    </source>
</evidence>
<evidence type="ECO:0000256" key="3">
    <source>
        <dbReference type="ARBA" id="ARBA00022475"/>
    </source>
</evidence>
<proteinExistence type="predicted"/>
<protein>
    <recommendedName>
        <fullName evidence="2">cyclic-guanylate-specific phosphodiesterase</fullName>
        <ecNumber evidence="2">3.1.4.52</ecNumber>
    </recommendedName>
</protein>
<evidence type="ECO:0000256" key="4">
    <source>
        <dbReference type="ARBA" id="ARBA00022636"/>
    </source>
</evidence>
<dbReference type="InterPro" id="IPR050706">
    <property type="entry name" value="Cyclic-di-GMP_PDE-like"/>
</dbReference>
<keyword evidence="6" id="KW-0378">Hydrolase</keyword>
<dbReference type="Proteomes" id="UP000182840">
    <property type="component" value="Chromosome"/>
</dbReference>
<accession>A0A1L3SM66</accession>
<evidence type="ECO:0000256" key="5">
    <source>
        <dbReference type="ARBA" id="ARBA00022692"/>
    </source>
</evidence>
<keyword evidence="4" id="KW-0973">c-di-GMP</keyword>
<evidence type="ECO:0000313" key="13">
    <source>
        <dbReference type="Proteomes" id="UP000182840"/>
    </source>
</evidence>
<dbReference type="PROSITE" id="PS50883">
    <property type="entry name" value="EAL"/>
    <property type="match status" value="1"/>
</dbReference>
<dbReference type="GO" id="GO:0005886">
    <property type="term" value="C:plasma membrane"/>
    <property type="evidence" value="ECO:0007669"/>
    <property type="project" value="UniProtKB-SubCell"/>
</dbReference>
<organism evidence="12 13">
    <name type="scientific">Aquibium oceanicum</name>
    <dbReference type="NCBI Taxonomy" id="1670800"/>
    <lineage>
        <taxon>Bacteria</taxon>
        <taxon>Pseudomonadati</taxon>
        <taxon>Pseudomonadota</taxon>
        <taxon>Alphaproteobacteria</taxon>
        <taxon>Hyphomicrobiales</taxon>
        <taxon>Phyllobacteriaceae</taxon>
        <taxon>Aquibium</taxon>
    </lineage>
</organism>
<evidence type="ECO:0000256" key="6">
    <source>
        <dbReference type="ARBA" id="ARBA00022801"/>
    </source>
</evidence>
<dbReference type="SMART" id="SM00052">
    <property type="entry name" value="EAL"/>
    <property type="match status" value="1"/>
</dbReference>
<keyword evidence="13" id="KW-1185">Reference proteome</keyword>
<dbReference type="STRING" id="1670800.BSQ44_03190"/>
<sequence length="534" mass="60014">MAKLAGIFISTRNLKLIGIAVWFAAFVGTALVLAAFSYMQVREAMRQDAEAGLEQFVRLDESIRAAFQALRADIADAPCSAGFQLHMRKVAYLPDGLNEFFYAPGGIVECSVNVERFAQPVPLGEPDFATADGKSFWIDRDISFAGLPGMVGTIVLHDRFAAVVPRQEMKLPLPAWMKAEAVLVAPNGRWWHRSGNEWVHQDEQLSKRRGWTDGLFAVRQKVCVTEGFHCISMRAAVAELAAHYKLPVAVLLVLAGTIASWITRLALRFMRRLWSFEARFLRHLDENSIVCAYQPIIEVKTGAVIGCEVLARWRDIDDAIVYPDRFLPLVQKHELTSRFTRLVIEKAYRDLTAASFDGQRLQVNFNVFPRDLDAAALVRTFSIFDDARDRFELVLEIVECDHVDLAKGQSHIRALRRAGFKVYMDDFGTGYSTLKHLAELDVDGVKLDRSFAMAPTGSIMSEMLRHAIDMVHAAGRKIVVEGVETAERLAQLEADTARVDFAQGYFIARPLDLERFSRFVLDRSFEAVPQRNAA</sequence>
<dbReference type="AlphaFoldDB" id="A0A1L3SM66"/>
<dbReference type="CDD" id="cd01948">
    <property type="entry name" value="EAL"/>
    <property type="match status" value="1"/>
</dbReference>
<evidence type="ECO:0000256" key="8">
    <source>
        <dbReference type="ARBA" id="ARBA00023136"/>
    </source>
</evidence>
<dbReference type="OrthoDB" id="9814202at2"/>
<keyword evidence="8 10" id="KW-0472">Membrane</keyword>
<evidence type="ECO:0000256" key="9">
    <source>
        <dbReference type="ARBA" id="ARBA00034290"/>
    </source>
</evidence>
<dbReference type="Pfam" id="PF00563">
    <property type="entry name" value="EAL"/>
    <property type="match status" value="1"/>
</dbReference>
<dbReference type="InterPro" id="IPR024744">
    <property type="entry name" value="CSS-motif_dom"/>
</dbReference>
<comment type="subcellular location">
    <subcellularLocation>
        <location evidence="1">Cell membrane</location>
        <topology evidence="1">Multi-pass membrane protein</topology>
    </subcellularLocation>
</comment>
<dbReference type="EMBL" id="CP018171">
    <property type="protein sequence ID" value="APH70498.1"/>
    <property type="molecule type" value="Genomic_DNA"/>
</dbReference>
<gene>
    <name evidence="12" type="ORF">BSQ44_03190</name>
</gene>
<evidence type="ECO:0000256" key="1">
    <source>
        <dbReference type="ARBA" id="ARBA00004651"/>
    </source>
</evidence>
<dbReference type="PANTHER" id="PTHR33121">
    <property type="entry name" value="CYCLIC DI-GMP PHOSPHODIESTERASE PDEF"/>
    <property type="match status" value="1"/>
</dbReference>
<dbReference type="Pfam" id="PF12792">
    <property type="entry name" value="CSS-motif"/>
    <property type="match status" value="1"/>
</dbReference>
<dbReference type="Gene3D" id="3.20.20.450">
    <property type="entry name" value="EAL domain"/>
    <property type="match status" value="1"/>
</dbReference>
<dbReference type="KEGG" id="meso:BSQ44_03190"/>
<comment type="catalytic activity">
    <reaction evidence="9">
        <text>3',3'-c-di-GMP + H2O = 5'-phosphoguanylyl(3'-&gt;5')guanosine + H(+)</text>
        <dbReference type="Rhea" id="RHEA:24902"/>
        <dbReference type="ChEBI" id="CHEBI:15377"/>
        <dbReference type="ChEBI" id="CHEBI:15378"/>
        <dbReference type="ChEBI" id="CHEBI:58754"/>
        <dbReference type="ChEBI" id="CHEBI:58805"/>
        <dbReference type="EC" id="3.1.4.52"/>
    </reaction>
</comment>
<evidence type="ECO:0000313" key="12">
    <source>
        <dbReference type="EMBL" id="APH70498.1"/>
    </source>
</evidence>
<dbReference type="InterPro" id="IPR001633">
    <property type="entry name" value="EAL_dom"/>
</dbReference>
<evidence type="ECO:0000256" key="10">
    <source>
        <dbReference type="SAM" id="Phobius"/>
    </source>
</evidence>
<reference evidence="13" key="1">
    <citation type="submission" date="2016-11" db="EMBL/GenBank/DDBJ databases">
        <title>Mesorhizobium oceanicum sp. nov., isolated from deep seawater in South China Sea.</title>
        <authorList>
            <person name="Fu G.-Y."/>
        </authorList>
    </citation>
    <scope>NUCLEOTIDE SEQUENCE [LARGE SCALE GENOMIC DNA]</scope>
    <source>
        <strain evidence="13">B7</strain>
    </source>
</reference>
<name>A0A1L3SM66_9HYPH</name>
<evidence type="ECO:0000259" key="11">
    <source>
        <dbReference type="PROSITE" id="PS50883"/>
    </source>
</evidence>
<keyword evidence="5 10" id="KW-0812">Transmembrane</keyword>
<evidence type="ECO:0000256" key="2">
    <source>
        <dbReference type="ARBA" id="ARBA00012282"/>
    </source>
</evidence>
<dbReference type="SUPFAM" id="SSF141868">
    <property type="entry name" value="EAL domain-like"/>
    <property type="match status" value="1"/>
</dbReference>
<keyword evidence="3" id="KW-1003">Cell membrane</keyword>